<dbReference type="GO" id="GO:0050806">
    <property type="term" value="P:positive regulation of synaptic transmission"/>
    <property type="evidence" value="ECO:0007669"/>
    <property type="project" value="TreeGrafter"/>
</dbReference>
<dbReference type="GO" id="GO:0048788">
    <property type="term" value="C:cytoskeleton of presynaptic active zone"/>
    <property type="evidence" value="ECO:0007669"/>
    <property type="project" value="TreeGrafter"/>
</dbReference>
<dbReference type="PANTHER" id="PTHR12157:SF21">
    <property type="entry name" value="RAB3 INTERACTING MOLECULE, ISOFORM F"/>
    <property type="match status" value="1"/>
</dbReference>
<reference evidence="2" key="1">
    <citation type="journal article" date="2021" name="G3 (Bethesda)">
        <title>Genome and transcriptome analysis of the beet armyworm Spodoptera exigua reveals targets for pest control. .</title>
        <authorList>
            <person name="Simon S."/>
            <person name="Breeschoten T."/>
            <person name="Jansen H.J."/>
            <person name="Dirks R.P."/>
            <person name="Schranz M.E."/>
            <person name="Ros V.I.D."/>
        </authorList>
    </citation>
    <scope>NUCLEOTIDE SEQUENCE</scope>
    <source>
        <strain evidence="2">TB_SE_WUR_2020</strain>
    </source>
</reference>
<feature type="region of interest" description="Disordered" evidence="1">
    <location>
        <begin position="122"/>
        <end position="212"/>
    </location>
</feature>
<dbReference type="PANTHER" id="PTHR12157">
    <property type="entry name" value="REGULATING SYNAPTIC MEMBRANE EXOCYTOSIS PROTEIN"/>
    <property type="match status" value="1"/>
</dbReference>
<feature type="compositionally biased region" description="Basic and acidic residues" evidence="1">
    <location>
        <begin position="542"/>
        <end position="555"/>
    </location>
</feature>
<feature type="region of interest" description="Disordered" evidence="1">
    <location>
        <begin position="718"/>
        <end position="872"/>
    </location>
</feature>
<name>A0A922MCS6_SPOEX</name>
<dbReference type="GO" id="GO:0042391">
    <property type="term" value="P:regulation of membrane potential"/>
    <property type="evidence" value="ECO:0007669"/>
    <property type="project" value="TreeGrafter"/>
</dbReference>
<feature type="region of interest" description="Disordered" evidence="1">
    <location>
        <begin position="28"/>
        <end position="74"/>
    </location>
</feature>
<feature type="compositionally biased region" description="Polar residues" evidence="1">
    <location>
        <begin position="510"/>
        <end position="541"/>
    </location>
</feature>
<feature type="compositionally biased region" description="Low complexity" evidence="1">
    <location>
        <begin position="151"/>
        <end position="164"/>
    </location>
</feature>
<feature type="compositionally biased region" description="Basic residues" evidence="1">
    <location>
        <begin position="738"/>
        <end position="756"/>
    </location>
</feature>
<feature type="compositionally biased region" description="Basic residues" evidence="1">
    <location>
        <begin position="860"/>
        <end position="872"/>
    </location>
</feature>
<dbReference type="EMBL" id="JACEFF010000624">
    <property type="protein sequence ID" value="KAH9633990.1"/>
    <property type="molecule type" value="Genomic_DNA"/>
</dbReference>
<feature type="compositionally biased region" description="Polar residues" evidence="1">
    <location>
        <begin position="849"/>
        <end position="858"/>
    </location>
</feature>
<feature type="compositionally biased region" description="Low complexity" evidence="1">
    <location>
        <begin position="894"/>
        <end position="903"/>
    </location>
</feature>
<feature type="compositionally biased region" description="Basic and acidic residues" evidence="1">
    <location>
        <begin position="757"/>
        <end position="767"/>
    </location>
</feature>
<evidence type="ECO:0000256" key="1">
    <source>
        <dbReference type="SAM" id="MobiDB-lite"/>
    </source>
</evidence>
<organism evidence="2 3">
    <name type="scientific">Spodoptera exigua</name>
    <name type="common">Beet armyworm</name>
    <name type="synonym">Noctua fulgens</name>
    <dbReference type="NCBI Taxonomy" id="7107"/>
    <lineage>
        <taxon>Eukaryota</taxon>
        <taxon>Metazoa</taxon>
        <taxon>Ecdysozoa</taxon>
        <taxon>Arthropoda</taxon>
        <taxon>Hexapoda</taxon>
        <taxon>Insecta</taxon>
        <taxon>Pterygota</taxon>
        <taxon>Neoptera</taxon>
        <taxon>Endopterygota</taxon>
        <taxon>Lepidoptera</taxon>
        <taxon>Glossata</taxon>
        <taxon>Ditrysia</taxon>
        <taxon>Noctuoidea</taxon>
        <taxon>Noctuidae</taxon>
        <taxon>Amphipyrinae</taxon>
        <taxon>Spodoptera</taxon>
    </lineage>
</organism>
<feature type="region of interest" description="Disordered" evidence="1">
    <location>
        <begin position="228"/>
        <end position="247"/>
    </location>
</feature>
<proteinExistence type="predicted"/>
<dbReference type="InterPro" id="IPR039032">
    <property type="entry name" value="Rim-like"/>
</dbReference>
<sequence length="934" mass="104229">MYLTRVFEKYVTNGPGTNTVCNIAVNEDRGDGSRLPTHAYAPRFQSRSATATPTTSPKKRQLPQIPHHQGGQRAVRAQVSADLEERKWIAPHHIGATLTYRSTPQGWERHYAGLSDSELAARSGGGAGAGNWAPRRRLSPDNAAQDSDLESVASVTSSAFSTQSERPRPTRMLSRKRILPNSTSSSCDSATPVPYSYPIRRNDHPPRRLLPSVSVPAGAERAVRRRLRSRADTHPAPTPANHRARPTRRLRRILARSRSAGSCTREHSHHRHAYERSHSCPEYPVYTNTYKITENEKDYIFHMTLARRPKPVFTSVSIDRELRSLPGNIYYGPLPIQLKANQKYIHPSRKKNQVQPESSYWHEEMPYNVTTSVESDVSKKFRRRRLPIVENITNSRLRILPNVPTTLNNKIEQNVAISSSAINFVRTEGMNSQHYSCDCDGTTNHASIKQNYLEVEDLEVDNLDVNKNESTETPDLDTNELKNITDSYPHMSHINRKKFLSLDLKTNYEKTSPNQTKSSDVNTTQAAIKNPIINSKPSTQVGKKEKPKLERRRNSDSLVILKTSPQALSTPDQMRNLFKRMSITSKNTLDSPSDSKVKMKYGNTVSINEVPTFQEYRSPNSGSPQSSIDLSFKKPLPSIIKKARTRSYSLAATYHLDREFSIMANSLSVALSPPNLGSPRRALTPVASHLPLDDIHHDVHDVSVETPMLDESTPAADAISVPRSPTQNNHHRCETNGHKKQSMTKHEKPGHRRNSKRSNDYGGRENGRGNGSNQQQQPLERRESRRGQFTRSLSNADVPPDEKAGVTFTKDGSLSDTALGGAGELEPASDDVLLKAEPRDYFGPGMGKKSNSTSQLSATGRKRRLGFGKRGKNSFTVQRSEEVVPGEMRGGMSGVSRASSASSENDEDRFAVFGTVDIDTIVWRLARGGRLIAR</sequence>
<dbReference type="GO" id="GO:0048791">
    <property type="term" value="P:calcium ion-regulated exocytosis of neurotransmitter"/>
    <property type="evidence" value="ECO:0007669"/>
    <property type="project" value="TreeGrafter"/>
</dbReference>
<feature type="region of interest" description="Disordered" evidence="1">
    <location>
        <begin position="884"/>
        <end position="906"/>
    </location>
</feature>
<dbReference type="GO" id="GO:0031267">
    <property type="term" value="F:small GTPase binding"/>
    <property type="evidence" value="ECO:0007669"/>
    <property type="project" value="InterPro"/>
</dbReference>
<evidence type="ECO:0000313" key="2">
    <source>
        <dbReference type="EMBL" id="KAH9633990.1"/>
    </source>
</evidence>
<dbReference type="Proteomes" id="UP000814243">
    <property type="component" value="Unassembled WGS sequence"/>
</dbReference>
<evidence type="ECO:0000313" key="3">
    <source>
        <dbReference type="Proteomes" id="UP000814243"/>
    </source>
</evidence>
<dbReference type="GO" id="GO:0048167">
    <property type="term" value="P:regulation of synaptic plasticity"/>
    <property type="evidence" value="ECO:0007669"/>
    <property type="project" value="TreeGrafter"/>
</dbReference>
<feature type="region of interest" description="Disordered" evidence="1">
    <location>
        <begin position="510"/>
        <end position="557"/>
    </location>
</feature>
<dbReference type="AlphaFoldDB" id="A0A922MCS6"/>
<feature type="compositionally biased region" description="Low complexity" evidence="1">
    <location>
        <begin position="47"/>
        <end position="56"/>
    </location>
</feature>
<gene>
    <name evidence="2" type="ORF">HF086_001192</name>
</gene>
<dbReference type="GO" id="GO:0042734">
    <property type="term" value="C:presynaptic membrane"/>
    <property type="evidence" value="ECO:0007669"/>
    <property type="project" value="TreeGrafter"/>
</dbReference>
<feature type="compositionally biased region" description="Polar residues" evidence="1">
    <location>
        <begin position="180"/>
        <end position="189"/>
    </location>
</feature>
<comment type="caution">
    <text evidence="2">The sequence shown here is derived from an EMBL/GenBank/DDBJ whole genome shotgun (WGS) entry which is preliminary data.</text>
</comment>
<protein>
    <submittedName>
        <fullName evidence="2">Uncharacterized protein</fullName>
    </submittedName>
</protein>
<dbReference type="GO" id="GO:0044325">
    <property type="term" value="F:transmembrane transporter binding"/>
    <property type="evidence" value="ECO:0007669"/>
    <property type="project" value="TreeGrafter"/>
</dbReference>
<accession>A0A922MCS6</accession>